<evidence type="ECO:0000256" key="4">
    <source>
        <dbReference type="ARBA" id="ARBA00022490"/>
    </source>
</evidence>
<evidence type="ECO:0000256" key="9">
    <source>
        <dbReference type="ARBA" id="ARBA00038126"/>
    </source>
</evidence>
<dbReference type="GO" id="GO:0005634">
    <property type="term" value="C:nucleus"/>
    <property type="evidence" value="ECO:0007669"/>
    <property type="project" value="UniProtKB-SubCell"/>
</dbReference>
<dbReference type="GO" id="GO:0032259">
    <property type="term" value="P:methylation"/>
    <property type="evidence" value="ECO:0007669"/>
    <property type="project" value="UniProtKB-KW"/>
</dbReference>
<evidence type="ECO:0000256" key="8">
    <source>
        <dbReference type="ARBA" id="ARBA00023242"/>
    </source>
</evidence>
<evidence type="ECO:0000256" key="1">
    <source>
        <dbReference type="ARBA" id="ARBA00004123"/>
    </source>
</evidence>
<dbReference type="PANTHER" id="PTHR14614">
    <property type="entry name" value="HEPATOCELLULAR CARCINOMA-ASSOCIATED ANTIGEN"/>
    <property type="match status" value="1"/>
</dbReference>
<keyword evidence="6" id="KW-0808">Transferase</keyword>
<keyword evidence="8" id="KW-0539">Nucleus</keyword>
<keyword evidence="5" id="KW-0489">Methyltransferase</keyword>
<dbReference type="AlphaFoldDB" id="A0A9P0B6C7"/>
<evidence type="ECO:0000256" key="6">
    <source>
        <dbReference type="ARBA" id="ARBA00022679"/>
    </source>
</evidence>
<feature type="region of interest" description="Disordered" evidence="10">
    <location>
        <begin position="1"/>
        <end position="24"/>
    </location>
</feature>
<comment type="subcellular location">
    <subcellularLocation>
        <location evidence="2">Cytoplasm</location>
    </subcellularLocation>
    <subcellularLocation>
        <location evidence="1">Nucleus</location>
    </subcellularLocation>
</comment>
<evidence type="ECO:0000313" key="11">
    <source>
        <dbReference type="EMBL" id="CAH0555253.1"/>
    </source>
</evidence>
<dbReference type="Pfam" id="PF10294">
    <property type="entry name" value="Methyltransf_16"/>
    <property type="match status" value="1"/>
</dbReference>
<evidence type="ECO:0000313" key="12">
    <source>
        <dbReference type="Proteomes" id="UP001154078"/>
    </source>
</evidence>
<name>A0A9P0B6C7_BRAAE</name>
<feature type="compositionally biased region" description="Basic and acidic residues" evidence="10">
    <location>
        <begin position="9"/>
        <end position="24"/>
    </location>
</feature>
<dbReference type="Proteomes" id="UP001154078">
    <property type="component" value="Chromosome 4"/>
</dbReference>
<dbReference type="GO" id="GO:0018064">
    <property type="term" value="F:protein-L-histidine N-tele-methyltransferase activity"/>
    <property type="evidence" value="ECO:0007669"/>
    <property type="project" value="UniProtKB-EC"/>
</dbReference>
<dbReference type="SUPFAM" id="SSF53335">
    <property type="entry name" value="S-adenosyl-L-methionine-dependent methyltransferases"/>
    <property type="match status" value="1"/>
</dbReference>
<protein>
    <recommendedName>
        <fullName evidence="3">protein-histidine N-methyltransferase</fullName>
        <ecNumber evidence="3">2.1.1.85</ecNumber>
    </recommendedName>
</protein>
<accession>A0A9P0B6C7</accession>
<dbReference type="EC" id="2.1.1.85" evidence="3"/>
<evidence type="ECO:0000256" key="2">
    <source>
        <dbReference type="ARBA" id="ARBA00004496"/>
    </source>
</evidence>
<evidence type="ECO:0000256" key="7">
    <source>
        <dbReference type="ARBA" id="ARBA00022691"/>
    </source>
</evidence>
<sequence length="279" mass="32120">MFKFGFNDSESKEKDENKSQHKEVQWKESKEVVVSELNPIDSIISSCKINSLNVDNIEIDYVASTDVMDYLKLQNKECSVLNAEQNHSDLITAEYEGGLKIWECTYDLINYINSLNISFKNKRVLDLGCGSGMVGILTYLLNSKCYFQDYNNEVISNITIPNVIINSRKHNKPIENAKFFDGDWQSFLELMQKECSKFDYILTSETIYNTENYTKLINVFRHSLKKDGEVFLAAKSYYFGVGGGLSSFQEALDKNNFKYDSCWKCDTGVKREILKITLK</sequence>
<keyword evidence="12" id="KW-1185">Reference proteome</keyword>
<gene>
    <name evidence="11" type="ORF">MELIAE_LOCUS6666</name>
</gene>
<proteinExistence type="inferred from homology"/>
<dbReference type="InterPro" id="IPR019410">
    <property type="entry name" value="Methyltransf_16"/>
</dbReference>
<keyword evidence="4" id="KW-0963">Cytoplasm</keyword>
<keyword evidence="7" id="KW-0949">S-adenosyl-L-methionine</keyword>
<dbReference type="EMBL" id="OV121135">
    <property type="protein sequence ID" value="CAH0555253.1"/>
    <property type="molecule type" value="Genomic_DNA"/>
</dbReference>
<evidence type="ECO:0000256" key="3">
    <source>
        <dbReference type="ARBA" id="ARBA00012533"/>
    </source>
</evidence>
<comment type="similarity">
    <text evidence="9">Belongs to the methyltransferase superfamily. METTL18 family.</text>
</comment>
<dbReference type="CDD" id="cd02440">
    <property type="entry name" value="AdoMet_MTases"/>
    <property type="match status" value="1"/>
</dbReference>
<evidence type="ECO:0000256" key="5">
    <source>
        <dbReference type="ARBA" id="ARBA00022603"/>
    </source>
</evidence>
<dbReference type="Gene3D" id="3.40.50.150">
    <property type="entry name" value="Vaccinia Virus protein VP39"/>
    <property type="match status" value="1"/>
</dbReference>
<dbReference type="GO" id="GO:0005737">
    <property type="term" value="C:cytoplasm"/>
    <property type="evidence" value="ECO:0007669"/>
    <property type="project" value="UniProtKB-SubCell"/>
</dbReference>
<dbReference type="OrthoDB" id="1723750at2759"/>
<reference evidence="11" key="1">
    <citation type="submission" date="2021-12" db="EMBL/GenBank/DDBJ databases">
        <authorList>
            <person name="King R."/>
        </authorList>
    </citation>
    <scope>NUCLEOTIDE SEQUENCE</scope>
</reference>
<evidence type="ECO:0000256" key="10">
    <source>
        <dbReference type="SAM" id="MobiDB-lite"/>
    </source>
</evidence>
<dbReference type="PANTHER" id="PTHR14614:SF39">
    <property type="entry name" value="HISTIDINE PROTEIN METHYLTRANSFERASE 1 HOMOLOG"/>
    <property type="match status" value="1"/>
</dbReference>
<dbReference type="InterPro" id="IPR029063">
    <property type="entry name" value="SAM-dependent_MTases_sf"/>
</dbReference>
<organism evidence="11 12">
    <name type="scientific">Brassicogethes aeneus</name>
    <name type="common">Rape pollen beetle</name>
    <name type="synonym">Meligethes aeneus</name>
    <dbReference type="NCBI Taxonomy" id="1431903"/>
    <lineage>
        <taxon>Eukaryota</taxon>
        <taxon>Metazoa</taxon>
        <taxon>Ecdysozoa</taxon>
        <taxon>Arthropoda</taxon>
        <taxon>Hexapoda</taxon>
        <taxon>Insecta</taxon>
        <taxon>Pterygota</taxon>
        <taxon>Neoptera</taxon>
        <taxon>Endopterygota</taxon>
        <taxon>Coleoptera</taxon>
        <taxon>Polyphaga</taxon>
        <taxon>Cucujiformia</taxon>
        <taxon>Nitidulidae</taxon>
        <taxon>Meligethinae</taxon>
        <taxon>Brassicogethes</taxon>
    </lineage>
</organism>